<dbReference type="Gene3D" id="2.40.110.10">
    <property type="entry name" value="Butyryl-CoA Dehydrogenase, subunit A, domain 2"/>
    <property type="match status" value="1"/>
</dbReference>
<dbReference type="AlphaFoldDB" id="A0A1C0Z174"/>
<name>A0A1C0Z174_9BACL</name>
<keyword evidence="5" id="KW-0560">Oxidoreductase</keyword>
<evidence type="ECO:0000256" key="1">
    <source>
        <dbReference type="ARBA" id="ARBA00001974"/>
    </source>
</evidence>
<dbReference type="GO" id="GO:0003995">
    <property type="term" value="F:acyl-CoA dehydrogenase activity"/>
    <property type="evidence" value="ECO:0007669"/>
    <property type="project" value="TreeGrafter"/>
</dbReference>
<dbReference type="RefSeq" id="WP_066461827.1">
    <property type="nucleotide sequence ID" value="NZ_MATO01000011.1"/>
</dbReference>
<comment type="caution">
    <text evidence="9">The sequence shown here is derived from an EMBL/GenBank/DDBJ whole genome shotgun (WGS) entry which is preliminary data.</text>
</comment>
<proteinExistence type="inferred from homology"/>
<dbReference type="Pfam" id="PF02771">
    <property type="entry name" value="Acyl-CoA_dh_N"/>
    <property type="match status" value="1"/>
</dbReference>
<feature type="domain" description="Acyl-CoA dehydrogenase/oxidase N-terminal" evidence="8">
    <location>
        <begin position="10"/>
        <end position="117"/>
    </location>
</feature>
<dbReference type="InterPro" id="IPR009075">
    <property type="entry name" value="AcylCo_DH/oxidase_C"/>
</dbReference>
<gene>
    <name evidence="9" type="ORF">A6K76_05610</name>
</gene>
<comment type="similarity">
    <text evidence="2 5">Belongs to the acyl-CoA dehydrogenase family.</text>
</comment>
<dbReference type="SUPFAM" id="SSF56645">
    <property type="entry name" value="Acyl-CoA dehydrogenase NM domain-like"/>
    <property type="match status" value="1"/>
</dbReference>
<dbReference type="Pfam" id="PF00441">
    <property type="entry name" value="Acyl-CoA_dh_1"/>
    <property type="match status" value="1"/>
</dbReference>
<evidence type="ECO:0000313" key="10">
    <source>
        <dbReference type="Proteomes" id="UP000093482"/>
    </source>
</evidence>
<feature type="domain" description="Acyl-CoA oxidase/dehydrogenase middle" evidence="7">
    <location>
        <begin position="123"/>
        <end position="219"/>
    </location>
</feature>
<evidence type="ECO:0000256" key="5">
    <source>
        <dbReference type="RuleBase" id="RU362125"/>
    </source>
</evidence>
<evidence type="ECO:0000259" key="8">
    <source>
        <dbReference type="Pfam" id="PF02771"/>
    </source>
</evidence>
<organism evidence="9 10">
    <name type="scientific">Caryophanon latum</name>
    <dbReference type="NCBI Taxonomy" id="33977"/>
    <lineage>
        <taxon>Bacteria</taxon>
        <taxon>Bacillati</taxon>
        <taxon>Bacillota</taxon>
        <taxon>Bacilli</taxon>
        <taxon>Bacillales</taxon>
        <taxon>Caryophanaceae</taxon>
        <taxon>Caryophanon</taxon>
    </lineage>
</organism>
<dbReference type="PANTHER" id="PTHR43884">
    <property type="entry name" value="ACYL-COA DEHYDROGENASE"/>
    <property type="match status" value="1"/>
</dbReference>
<sequence length="390" mass="43197">MVTTTSYSDFQQDIRNGVREVCARFDLEYWRKSHEENLYPTEFVKAMSDAGWLGALIPEEYGGSGLGFTEGAIILEEVNRSGGNANQVHAQMYTMGALLRHGSEEQKQKYLPEIASGNLRLQTFAVTEPDAGTDTTKLTTFAVKKGDKYIINGQKIFISRFNNTDLMLLLARTTPLDQVKKKTHGISLFLIDTREVGEGMIEATKIPTMLGGDTNQLFFSDLEVPESALIGEEGRGLYCVMDGMVAERLLVSGSALGNGKWFVDQAVKYGNERVVFDRPITQNQGVQFPIAQAYMELRAAEALMYEAAAKFDAQDPSAGADANMAKYLCSDAAYHAAEACMQTFGGYAAANEYHVNRKWMQARMMKIAPISSNLILSYVGQHVLKMPRSY</sequence>
<dbReference type="Proteomes" id="UP000093482">
    <property type="component" value="Unassembled WGS sequence"/>
</dbReference>
<dbReference type="PIRSF" id="PIRSF016578">
    <property type="entry name" value="HsaA"/>
    <property type="match status" value="1"/>
</dbReference>
<dbReference type="GO" id="GO:0050660">
    <property type="term" value="F:flavin adenine dinucleotide binding"/>
    <property type="evidence" value="ECO:0007669"/>
    <property type="project" value="InterPro"/>
</dbReference>
<protein>
    <submittedName>
        <fullName evidence="9">Acyl-CoA dehydrogenase</fullName>
    </submittedName>
</protein>
<accession>A0A1C0Z174</accession>
<dbReference type="InterPro" id="IPR046373">
    <property type="entry name" value="Acyl-CoA_Oxase/DH_mid-dom_sf"/>
</dbReference>
<feature type="domain" description="Acyl-CoA dehydrogenase/oxidase C-terminal" evidence="6">
    <location>
        <begin position="234"/>
        <end position="368"/>
    </location>
</feature>
<dbReference type="PANTHER" id="PTHR43884:SF12">
    <property type="entry name" value="ISOVALERYL-COA DEHYDROGENASE, MITOCHONDRIAL-RELATED"/>
    <property type="match status" value="1"/>
</dbReference>
<dbReference type="Gene3D" id="1.10.540.10">
    <property type="entry name" value="Acyl-CoA dehydrogenase/oxidase, N-terminal domain"/>
    <property type="match status" value="1"/>
</dbReference>
<keyword evidence="4 5" id="KW-0274">FAD</keyword>
<dbReference type="EMBL" id="MATO01000011">
    <property type="protein sequence ID" value="OCS93185.1"/>
    <property type="molecule type" value="Genomic_DNA"/>
</dbReference>
<dbReference type="Gene3D" id="1.20.140.10">
    <property type="entry name" value="Butyryl-CoA Dehydrogenase, subunit A, domain 3"/>
    <property type="match status" value="1"/>
</dbReference>
<keyword evidence="10" id="KW-1185">Reference proteome</keyword>
<dbReference type="OrthoDB" id="9802447at2"/>
<dbReference type="SUPFAM" id="SSF47203">
    <property type="entry name" value="Acyl-CoA dehydrogenase C-terminal domain-like"/>
    <property type="match status" value="1"/>
</dbReference>
<dbReference type="InterPro" id="IPR036250">
    <property type="entry name" value="AcylCo_DH-like_C"/>
</dbReference>
<dbReference type="FunFam" id="1.10.540.10:FF:000013">
    <property type="entry name" value="Acyl-CoA dehydrogenase"/>
    <property type="match status" value="1"/>
</dbReference>
<comment type="cofactor">
    <cofactor evidence="1 5">
        <name>FAD</name>
        <dbReference type="ChEBI" id="CHEBI:57692"/>
    </cofactor>
</comment>
<dbReference type="Pfam" id="PF02770">
    <property type="entry name" value="Acyl-CoA_dh_M"/>
    <property type="match status" value="1"/>
</dbReference>
<dbReference type="InterPro" id="IPR006091">
    <property type="entry name" value="Acyl-CoA_Oxase/DH_mid-dom"/>
</dbReference>
<dbReference type="InterPro" id="IPR037069">
    <property type="entry name" value="AcylCoA_DH/ox_N_sf"/>
</dbReference>
<evidence type="ECO:0000256" key="2">
    <source>
        <dbReference type="ARBA" id="ARBA00009347"/>
    </source>
</evidence>
<evidence type="ECO:0000256" key="3">
    <source>
        <dbReference type="ARBA" id="ARBA00022630"/>
    </source>
</evidence>
<evidence type="ECO:0000256" key="4">
    <source>
        <dbReference type="ARBA" id="ARBA00022827"/>
    </source>
</evidence>
<dbReference type="FunFam" id="1.20.140.10:FF:000012">
    <property type="entry name" value="Acyl-CoA dehydrogenase fadE12"/>
    <property type="match status" value="1"/>
</dbReference>
<dbReference type="InterPro" id="IPR013786">
    <property type="entry name" value="AcylCoA_DH/ox_N"/>
</dbReference>
<evidence type="ECO:0000259" key="7">
    <source>
        <dbReference type="Pfam" id="PF02770"/>
    </source>
</evidence>
<dbReference type="CDD" id="cd00567">
    <property type="entry name" value="ACAD"/>
    <property type="match status" value="1"/>
</dbReference>
<reference evidence="9 10" key="1">
    <citation type="submission" date="2016-07" db="EMBL/GenBank/DDBJ databases">
        <title>Caryophanon latum genome sequencing.</title>
        <authorList>
            <person name="Verma A."/>
            <person name="Pal Y."/>
            <person name="Krishnamurthi S."/>
        </authorList>
    </citation>
    <scope>NUCLEOTIDE SEQUENCE [LARGE SCALE GENOMIC DNA]</scope>
    <source>
        <strain evidence="9 10">DSM 14151</strain>
    </source>
</reference>
<dbReference type="InterPro" id="IPR009100">
    <property type="entry name" value="AcylCoA_DH/oxidase_NM_dom_sf"/>
</dbReference>
<evidence type="ECO:0000259" key="6">
    <source>
        <dbReference type="Pfam" id="PF00441"/>
    </source>
</evidence>
<evidence type="ECO:0000313" key="9">
    <source>
        <dbReference type="EMBL" id="OCS93185.1"/>
    </source>
</evidence>
<keyword evidence="3 5" id="KW-0285">Flavoprotein</keyword>